<dbReference type="InterPro" id="IPR001296">
    <property type="entry name" value="Glyco_trans_1"/>
</dbReference>
<dbReference type="CDD" id="cd03801">
    <property type="entry name" value="GT4_PimA-like"/>
    <property type="match status" value="1"/>
</dbReference>
<dbReference type="OrthoDB" id="193659at2"/>
<organism evidence="3 5">
    <name type="scientific">Eggerthella sinensis</name>
    <dbReference type="NCBI Taxonomy" id="242230"/>
    <lineage>
        <taxon>Bacteria</taxon>
        <taxon>Bacillati</taxon>
        <taxon>Actinomycetota</taxon>
        <taxon>Coriobacteriia</taxon>
        <taxon>Eggerthellales</taxon>
        <taxon>Eggerthellaceae</taxon>
        <taxon>Eggerthella</taxon>
    </lineage>
</organism>
<protein>
    <recommendedName>
        <fullName evidence="1">Glycosyl transferase family 1 domain-containing protein</fullName>
    </recommendedName>
</protein>
<dbReference type="Gene3D" id="3.40.50.2000">
    <property type="entry name" value="Glycogen Phosphorylase B"/>
    <property type="match status" value="2"/>
</dbReference>
<reference evidence="3" key="3">
    <citation type="journal article" date="2019" name="Microbiol. Resour. Announc.">
        <title>Draft Genome Sequences of Type Strains of Gordonibacter faecihominis, Paraeggerthella hongkongensis, Parvibacter caecicola,Slackia equolifaciens, Slackia faecicanis, and Slackia isoflavoniconvertens.</title>
        <authorList>
            <person name="Danylec N."/>
            <person name="Stoll D.A."/>
            <person name="Dotsch A."/>
            <person name="Huch M."/>
        </authorList>
    </citation>
    <scope>NUCLEOTIDE SEQUENCE</scope>
    <source>
        <strain evidence="3">DSM 16107</strain>
    </source>
</reference>
<evidence type="ECO:0000313" key="4">
    <source>
        <dbReference type="Proteomes" id="UP000253817"/>
    </source>
</evidence>
<feature type="domain" description="Glycosyl transferase family 1" evidence="1">
    <location>
        <begin position="231"/>
        <end position="382"/>
    </location>
</feature>
<accession>A0A3N0IWK6</accession>
<proteinExistence type="predicted"/>
<reference evidence="5" key="2">
    <citation type="submission" date="2018-05" db="EMBL/GenBank/DDBJ databases">
        <title>Genome Sequencing of selected type strains of the family Eggerthellaceae.</title>
        <authorList>
            <person name="Danylec N."/>
            <person name="Stoll D.A."/>
            <person name="Doetsch A."/>
            <person name="Huch M."/>
        </authorList>
    </citation>
    <scope>NUCLEOTIDE SEQUENCE [LARGE SCALE GENOMIC DNA]</scope>
    <source>
        <strain evidence="5">DSM 16107</strain>
    </source>
</reference>
<dbReference type="PANTHER" id="PTHR12526:SF630">
    <property type="entry name" value="GLYCOSYLTRANSFERASE"/>
    <property type="match status" value="1"/>
</dbReference>
<evidence type="ECO:0000313" key="3">
    <source>
        <dbReference type="EMBL" id="RNM41384.1"/>
    </source>
</evidence>
<gene>
    <name evidence="2" type="ORF">C1876_15930</name>
    <name evidence="3" type="ORF">DMP09_09905</name>
</gene>
<dbReference type="EMBL" id="PPTT01000039">
    <property type="protein sequence ID" value="RDB65388.1"/>
    <property type="molecule type" value="Genomic_DNA"/>
</dbReference>
<comment type="caution">
    <text evidence="3">The sequence shown here is derived from an EMBL/GenBank/DDBJ whole genome shotgun (WGS) entry which is preliminary data.</text>
</comment>
<dbReference type="GO" id="GO:0016757">
    <property type="term" value="F:glycosyltransferase activity"/>
    <property type="evidence" value="ECO:0007669"/>
    <property type="project" value="InterPro"/>
</dbReference>
<evidence type="ECO:0000313" key="2">
    <source>
        <dbReference type="EMBL" id="RDB65388.1"/>
    </source>
</evidence>
<evidence type="ECO:0000259" key="1">
    <source>
        <dbReference type="Pfam" id="PF00534"/>
    </source>
</evidence>
<keyword evidence="4" id="KW-1185">Reference proteome</keyword>
<dbReference type="EMBL" id="QICC01000038">
    <property type="protein sequence ID" value="RNM41384.1"/>
    <property type="molecule type" value="Genomic_DNA"/>
</dbReference>
<dbReference type="Pfam" id="PF00534">
    <property type="entry name" value="Glycos_transf_1"/>
    <property type="match status" value="1"/>
</dbReference>
<evidence type="ECO:0000313" key="5">
    <source>
        <dbReference type="Proteomes" id="UP000270112"/>
    </source>
</evidence>
<dbReference type="AlphaFoldDB" id="A0A3N0IWK6"/>
<name>A0A3N0IWK6_9ACTN</name>
<dbReference type="RefSeq" id="WP_114547708.1">
    <property type="nucleotide sequence ID" value="NZ_JAJCHC010000015.1"/>
</dbReference>
<sequence>MNVMWLCSTPLPYVSKHYGRSIAVQGGWISGAFHDLIESGCRSLCVCYPQAVKRDVEIFKDGRLLACGFPWSRKKESYDSTIDLFKAMLKRVNPDVVHIFGTEHEFCEAMVVAAADVGILAKTVVSIQGLVSEYSKAFCPDIPAITMHATTISELKSRTNLMAQKKSYYVRGMNEIRLLGRIEHVMGRTMWDYAHCKRFNQNVSYHHCGETLRTEFYEAEPGYATSSHNIFFSQGGKPIKALYHLIRAMEIVLERFPDAKVFISGTNGFKSSLLKGSSYDRYLNRLSRDLGVGGSLVFLGEINATGVIDAMRKCACFVSTSSIENSPNSMGEAMMLGLPCIASFVGGVPDMAIHQKEAYLYTWGDIGLLSHYIMSVFEEPRRAFDIGFSGMKRAREINHSRSANKQALLGAYEEIAGKGVDPCG</sequence>
<dbReference type="Proteomes" id="UP000270112">
    <property type="component" value="Unassembled WGS sequence"/>
</dbReference>
<dbReference type="Proteomes" id="UP000253817">
    <property type="component" value="Unassembled WGS sequence"/>
</dbReference>
<reference evidence="2 4" key="1">
    <citation type="journal article" date="2018" name="Elife">
        <title>Discovery and characterization of a prevalent human gut bacterial enzyme sufficient for the inactivation of a family of plant toxins.</title>
        <authorList>
            <person name="Koppel N."/>
            <person name="Bisanz J.E."/>
            <person name="Pandelia M.E."/>
            <person name="Turnbaugh P.J."/>
            <person name="Balskus E.P."/>
        </authorList>
    </citation>
    <scope>NUCLEOTIDE SEQUENCE [LARGE SCALE GENOMIC DNA]</scope>
    <source>
        <strain evidence="2 4">DSM 16107</strain>
    </source>
</reference>
<dbReference type="PANTHER" id="PTHR12526">
    <property type="entry name" value="GLYCOSYLTRANSFERASE"/>
    <property type="match status" value="1"/>
</dbReference>
<dbReference type="SUPFAM" id="SSF53756">
    <property type="entry name" value="UDP-Glycosyltransferase/glycogen phosphorylase"/>
    <property type="match status" value="1"/>
</dbReference>